<dbReference type="EMBL" id="JASPKY010000301">
    <property type="protein sequence ID" value="KAK9709825.1"/>
    <property type="molecule type" value="Genomic_DNA"/>
</dbReference>
<name>A0AAW1JZC9_POPJA</name>
<accession>A0AAW1JZC9</accession>
<dbReference type="AlphaFoldDB" id="A0AAW1JZC9"/>
<evidence type="ECO:0000313" key="2">
    <source>
        <dbReference type="Proteomes" id="UP001458880"/>
    </source>
</evidence>
<dbReference type="Proteomes" id="UP001458880">
    <property type="component" value="Unassembled WGS sequence"/>
</dbReference>
<organism evidence="1 2">
    <name type="scientific">Popillia japonica</name>
    <name type="common">Japanese beetle</name>
    <dbReference type="NCBI Taxonomy" id="7064"/>
    <lineage>
        <taxon>Eukaryota</taxon>
        <taxon>Metazoa</taxon>
        <taxon>Ecdysozoa</taxon>
        <taxon>Arthropoda</taxon>
        <taxon>Hexapoda</taxon>
        <taxon>Insecta</taxon>
        <taxon>Pterygota</taxon>
        <taxon>Neoptera</taxon>
        <taxon>Endopterygota</taxon>
        <taxon>Coleoptera</taxon>
        <taxon>Polyphaga</taxon>
        <taxon>Scarabaeiformia</taxon>
        <taxon>Scarabaeidae</taxon>
        <taxon>Rutelinae</taxon>
        <taxon>Popillia</taxon>
    </lineage>
</organism>
<keyword evidence="2" id="KW-1185">Reference proteome</keyword>
<protein>
    <submittedName>
        <fullName evidence="1">Uncharacterized protein</fullName>
    </submittedName>
</protein>
<comment type="caution">
    <text evidence="1">The sequence shown here is derived from an EMBL/GenBank/DDBJ whole genome shotgun (WGS) entry which is preliminary data.</text>
</comment>
<reference evidence="1 2" key="1">
    <citation type="journal article" date="2024" name="BMC Genomics">
        <title>De novo assembly and annotation of Popillia japonica's genome with initial clues to its potential as an invasive pest.</title>
        <authorList>
            <person name="Cucini C."/>
            <person name="Boschi S."/>
            <person name="Funari R."/>
            <person name="Cardaioli E."/>
            <person name="Iannotti N."/>
            <person name="Marturano G."/>
            <person name="Paoli F."/>
            <person name="Bruttini M."/>
            <person name="Carapelli A."/>
            <person name="Frati F."/>
            <person name="Nardi F."/>
        </authorList>
    </citation>
    <scope>NUCLEOTIDE SEQUENCE [LARGE SCALE GENOMIC DNA]</scope>
    <source>
        <strain evidence="1">DMR45628</strain>
    </source>
</reference>
<sequence length="109" mass="12642">MRATSLRQFHKAARCKIPATQRLAIDHTERFRQILNSCHSIFEAPEPVRRGFLITVPMDSPDTAYTKNLYQVLSWTGKLGRFSIVSERGPRRPRLTWRGGRLRSIHLLV</sequence>
<proteinExistence type="predicted"/>
<gene>
    <name evidence="1" type="ORF">QE152_g26395</name>
</gene>
<evidence type="ECO:0000313" key="1">
    <source>
        <dbReference type="EMBL" id="KAK9709825.1"/>
    </source>
</evidence>